<dbReference type="EMBL" id="BARU01027612">
    <property type="protein sequence ID" value="GAH75497.1"/>
    <property type="molecule type" value="Genomic_DNA"/>
</dbReference>
<dbReference type="SUPFAM" id="SSF53335">
    <property type="entry name" value="S-adenosyl-L-methionine-dependent methyltransferases"/>
    <property type="match status" value="1"/>
</dbReference>
<dbReference type="Pfam" id="PF06325">
    <property type="entry name" value="PrmA"/>
    <property type="match status" value="1"/>
</dbReference>
<evidence type="ECO:0000256" key="4">
    <source>
        <dbReference type="ARBA" id="ARBA00022679"/>
    </source>
</evidence>
<keyword evidence="5" id="KW-0949">S-adenosyl-L-methionine</keyword>
<dbReference type="InterPro" id="IPR004498">
    <property type="entry name" value="Ribosomal_PrmA_MeTrfase"/>
</dbReference>
<evidence type="ECO:0000256" key="1">
    <source>
        <dbReference type="ARBA" id="ARBA00009741"/>
    </source>
</evidence>
<dbReference type="NCBIfam" id="TIGR00406">
    <property type="entry name" value="prmA"/>
    <property type="match status" value="1"/>
</dbReference>
<keyword evidence="3" id="KW-0489">Methyltransferase</keyword>
<dbReference type="GO" id="GO:0008276">
    <property type="term" value="F:protein methyltransferase activity"/>
    <property type="evidence" value="ECO:0007669"/>
    <property type="project" value="InterPro"/>
</dbReference>
<comment type="similarity">
    <text evidence="1">Belongs to the methyltransferase superfamily. PrmA family.</text>
</comment>
<dbReference type="PIRSF" id="PIRSF000401">
    <property type="entry name" value="RPL11_MTase"/>
    <property type="match status" value="1"/>
</dbReference>
<organism evidence="6">
    <name type="scientific">marine sediment metagenome</name>
    <dbReference type="NCBI Taxonomy" id="412755"/>
    <lineage>
        <taxon>unclassified sequences</taxon>
        <taxon>metagenomes</taxon>
        <taxon>ecological metagenomes</taxon>
    </lineage>
</organism>
<dbReference type="PANTHER" id="PTHR43648">
    <property type="entry name" value="ELECTRON TRANSFER FLAVOPROTEIN BETA SUBUNIT LYSINE METHYLTRANSFERASE"/>
    <property type="match status" value="1"/>
</dbReference>
<dbReference type="GO" id="GO:0032259">
    <property type="term" value="P:methylation"/>
    <property type="evidence" value="ECO:0007669"/>
    <property type="project" value="UniProtKB-KW"/>
</dbReference>
<keyword evidence="2" id="KW-0963">Cytoplasm</keyword>
<evidence type="ECO:0008006" key="7">
    <source>
        <dbReference type="Google" id="ProtNLM"/>
    </source>
</evidence>
<accession>X1I1D6</accession>
<dbReference type="InterPro" id="IPR029063">
    <property type="entry name" value="SAM-dependent_MTases_sf"/>
</dbReference>
<evidence type="ECO:0000256" key="3">
    <source>
        <dbReference type="ARBA" id="ARBA00022603"/>
    </source>
</evidence>
<keyword evidence="4" id="KW-0808">Transferase</keyword>
<evidence type="ECO:0000313" key="6">
    <source>
        <dbReference type="EMBL" id="GAH75497.1"/>
    </source>
</evidence>
<dbReference type="PANTHER" id="PTHR43648:SF1">
    <property type="entry name" value="ELECTRON TRANSFER FLAVOPROTEIN BETA SUBUNIT LYSINE METHYLTRANSFERASE"/>
    <property type="match status" value="1"/>
</dbReference>
<gene>
    <name evidence="6" type="ORF">S03H2_44184</name>
</gene>
<dbReference type="Gene3D" id="3.40.50.150">
    <property type="entry name" value="Vaccinia Virus protein VP39"/>
    <property type="match status" value="1"/>
</dbReference>
<protein>
    <recommendedName>
        <fullName evidence="7">Ribosomal protein L11 methyltransferase</fullName>
    </recommendedName>
</protein>
<reference evidence="6" key="1">
    <citation type="journal article" date="2014" name="Front. Microbiol.">
        <title>High frequency of phylogenetically diverse reductive dehalogenase-homologous genes in deep subseafloor sedimentary metagenomes.</title>
        <authorList>
            <person name="Kawai M."/>
            <person name="Futagami T."/>
            <person name="Toyoda A."/>
            <person name="Takaki Y."/>
            <person name="Nishi S."/>
            <person name="Hori S."/>
            <person name="Arai W."/>
            <person name="Tsubouchi T."/>
            <person name="Morono Y."/>
            <person name="Uchiyama I."/>
            <person name="Ito T."/>
            <person name="Fujiyama A."/>
            <person name="Inagaki F."/>
            <person name="Takami H."/>
        </authorList>
    </citation>
    <scope>NUCLEOTIDE SEQUENCE</scope>
    <source>
        <strain evidence="6">Expedition CK06-06</strain>
    </source>
</reference>
<proteinExistence type="inferred from homology"/>
<dbReference type="InterPro" id="IPR050078">
    <property type="entry name" value="Ribosomal_L11_MeTrfase_PrmA"/>
</dbReference>
<evidence type="ECO:0000256" key="2">
    <source>
        <dbReference type="ARBA" id="ARBA00022490"/>
    </source>
</evidence>
<feature type="non-terminal residue" evidence="6">
    <location>
        <position position="1"/>
    </location>
</feature>
<sequence length="264" mass="28536">LEVSLTTGGELTEAVAEVMSRFAPNGVAIESTQVAVDAEGDSNHFMGPLRTSCYLPVDDQLEDTRGRLEEALWYLGRIHPLPSLQFRSVKDADWAEAWKEHYHPIPVGRKLIIVPAWLKVPGGERIPIRMDPGMAFGTGTHPSTQLCLEMIDDVSGSNIIDIGCGSGILSVAALKLGAKKALCVDIDPVAVRSARENAVLNGVAERMEVEMGSVTEIQSGSFTIKQAQLVLANILAPVLVRLLNEGLGELVTHGGRLILGWYYL</sequence>
<dbReference type="CDD" id="cd02440">
    <property type="entry name" value="AdoMet_MTases"/>
    <property type="match status" value="1"/>
</dbReference>
<name>X1I1D6_9ZZZZ</name>
<evidence type="ECO:0000256" key="5">
    <source>
        <dbReference type="ARBA" id="ARBA00022691"/>
    </source>
</evidence>
<dbReference type="AlphaFoldDB" id="X1I1D6"/>
<comment type="caution">
    <text evidence="6">The sequence shown here is derived from an EMBL/GenBank/DDBJ whole genome shotgun (WGS) entry which is preliminary data.</text>
</comment>